<dbReference type="EMBL" id="BARS01008200">
    <property type="protein sequence ID" value="GAF75359.1"/>
    <property type="molecule type" value="Genomic_DNA"/>
</dbReference>
<dbReference type="GO" id="GO:0000155">
    <property type="term" value="F:phosphorelay sensor kinase activity"/>
    <property type="evidence" value="ECO:0007669"/>
    <property type="project" value="InterPro"/>
</dbReference>
<evidence type="ECO:0000256" key="7">
    <source>
        <dbReference type="ARBA" id="ARBA00022840"/>
    </source>
</evidence>
<evidence type="ECO:0000256" key="3">
    <source>
        <dbReference type="ARBA" id="ARBA00022553"/>
    </source>
</evidence>
<comment type="catalytic activity">
    <reaction evidence="1">
        <text>ATP + protein L-histidine = ADP + protein N-phospho-L-histidine.</text>
        <dbReference type="EC" id="2.7.13.3"/>
    </reaction>
</comment>
<dbReference type="Gene3D" id="1.20.5.1930">
    <property type="match status" value="1"/>
</dbReference>
<protein>
    <recommendedName>
        <fullName evidence="2">histidine kinase</fullName>
        <ecNumber evidence="2">2.7.13.3</ecNumber>
    </recommendedName>
</protein>
<evidence type="ECO:0000256" key="2">
    <source>
        <dbReference type="ARBA" id="ARBA00012438"/>
    </source>
</evidence>
<dbReference type="GO" id="GO:0046983">
    <property type="term" value="F:protein dimerization activity"/>
    <property type="evidence" value="ECO:0007669"/>
    <property type="project" value="InterPro"/>
</dbReference>
<dbReference type="InterPro" id="IPR003594">
    <property type="entry name" value="HATPase_dom"/>
</dbReference>
<dbReference type="PANTHER" id="PTHR24421">
    <property type="entry name" value="NITRATE/NITRITE SENSOR PROTEIN NARX-RELATED"/>
    <property type="match status" value="1"/>
</dbReference>
<keyword evidence="3" id="KW-0597">Phosphoprotein</keyword>
<evidence type="ECO:0000256" key="4">
    <source>
        <dbReference type="ARBA" id="ARBA00022679"/>
    </source>
</evidence>
<dbReference type="InterPro" id="IPR050482">
    <property type="entry name" value="Sensor_HK_TwoCompSys"/>
</dbReference>
<dbReference type="EC" id="2.7.13.3" evidence="2"/>
<keyword evidence="6" id="KW-0418">Kinase</keyword>
<reference evidence="9" key="1">
    <citation type="journal article" date="2014" name="Front. Microbiol.">
        <title>High frequency of phylogenetically diverse reductive dehalogenase-homologous genes in deep subseafloor sedimentary metagenomes.</title>
        <authorList>
            <person name="Kawai M."/>
            <person name="Futagami T."/>
            <person name="Toyoda A."/>
            <person name="Takaki Y."/>
            <person name="Nishi S."/>
            <person name="Hori S."/>
            <person name="Arai W."/>
            <person name="Tsubouchi T."/>
            <person name="Morono Y."/>
            <person name="Uchiyama I."/>
            <person name="Ito T."/>
            <person name="Fujiyama A."/>
            <person name="Inagaki F."/>
            <person name="Takami H."/>
        </authorList>
    </citation>
    <scope>NUCLEOTIDE SEQUENCE</scope>
    <source>
        <strain evidence="9">Expedition CK06-06</strain>
    </source>
</reference>
<keyword evidence="7" id="KW-0067">ATP-binding</keyword>
<gene>
    <name evidence="9" type="ORF">S01H1_15683</name>
</gene>
<evidence type="ECO:0000313" key="9">
    <source>
        <dbReference type="EMBL" id="GAF75359.1"/>
    </source>
</evidence>
<dbReference type="InterPro" id="IPR011712">
    <property type="entry name" value="Sig_transdc_His_kin_sub3_dim/P"/>
</dbReference>
<dbReference type="Pfam" id="PF07730">
    <property type="entry name" value="HisKA_3"/>
    <property type="match status" value="1"/>
</dbReference>
<comment type="caution">
    <text evidence="9">The sequence shown here is derived from an EMBL/GenBank/DDBJ whole genome shotgun (WGS) entry which is preliminary data.</text>
</comment>
<feature type="domain" description="Histidine kinase/HSP90-like ATPase" evidence="8">
    <location>
        <begin position="132"/>
        <end position="230"/>
    </location>
</feature>
<dbReference type="GO" id="GO:0005524">
    <property type="term" value="F:ATP binding"/>
    <property type="evidence" value="ECO:0007669"/>
    <property type="project" value="UniProtKB-KW"/>
</dbReference>
<proteinExistence type="predicted"/>
<sequence length="230" mass="25673">DVTNERKMRDSMRFYLQKVLVAQEEERKRIARDLHDDTGQSLLLLTHRLDAISADPKNKLSKPVQEKLSELHSLAVESLDSLRRYAQELRPAILDDIGLIASLEWIADNLIAEDGIDVNVQVDMRERDLPHEAQLTLFRIAQEALVNIKRHAQASEVVIRLEAAAGKLTMVITDNGKGFKVPMPLSQLGSTEKLGLLGMQERAQLLSGSLNIQSELGKGTAIIVEVPLEE</sequence>
<keyword evidence="4" id="KW-0808">Transferase</keyword>
<dbReference type="GO" id="GO:0016020">
    <property type="term" value="C:membrane"/>
    <property type="evidence" value="ECO:0007669"/>
    <property type="project" value="InterPro"/>
</dbReference>
<accession>X0S2T4</accession>
<dbReference type="CDD" id="cd16917">
    <property type="entry name" value="HATPase_UhpB-NarQ-NarX-like"/>
    <property type="match status" value="1"/>
</dbReference>
<evidence type="ECO:0000256" key="5">
    <source>
        <dbReference type="ARBA" id="ARBA00022741"/>
    </source>
</evidence>
<dbReference type="SUPFAM" id="SSF55874">
    <property type="entry name" value="ATPase domain of HSP90 chaperone/DNA topoisomerase II/histidine kinase"/>
    <property type="match status" value="1"/>
</dbReference>
<feature type="non-terminal residue" evidence="9">
    <location>
        <position position="1"/>
    </location>
</feature>
<name>X0S2T4_9ZZZZ</name>
<keyword evidence="5" id="KW-0547">Nucleotide-binding</keyword>
<dbReference type="AlphaFoldDB" id="X0S2T4"/>
<evidence type="ECO:0000256" key="1">
    <source>
        <dbReference type="ARBA" id="ARBA00000085"/>
    </source>
</evidence>
<evidence type="ECO:0000256" key="6">
    <source>
        <dbReference type="ARBA" id="ARBA00022777"/>
    </source>
</evidence>
<dbReference type="Gene3D" id="3.30.565.10">
    <property type="entry name" value="Histidine kinase-like ATPase, C-terminal domain"/>
    <property type="match status" value="1"/>
</dbReference>
<dbReference type="Pfam" id="PF02518">
    <property type="entry name" value="HATPase_c"/>
    <property type="match status" value="1"/>
</dbReference>
<organism evidence="9">
    <name type="scientific">marine sediment metagenome</name>
    <dbReference type="NCBI Taxonomy" id="412755"/>
    <lineage>
        <taxon>unclassified sequences</taxon>
        <taxon>metagenomes</taxon>
        <taxon>ecological metagenomes</taxon>
    </lineage>
</organism>
<dbReference type="SMART" id="SM00387">
    <property type="entry name" value="HATPase_c"/>
    <property type="match status" value="1"/>
</dbReference>
<dbReference type="InterPro" id="IPR036890">
    <property type="entry name" value="HATPase_C_sf"/>
</dbReference>
<dbReference type="PANTHER" id="PTHR24421:SF10">
    <property type="entry name" value="NITRATE_NITRITE SENSOR PROTEIN NARQ"/>
    <property type="match status" value="1"/>
</dbReference>
<evidence type="ECO:0000259" key="8">
    <source>
        <dbReference type="SMART" id="SM00387"/>
    </source>
</evidence>